<dbReference type="Pfam" id="PF02120">
    <property type="entry name" value="Flg_hook"/>
    <property type="match status" value="1"/>
</dbReference>
<feature type="region of interest" description="Disordered" evidence="1">
    <location>
        <begin position="285"/>
        <end position="316"/>
    </location>
</feature>
<feature type="compositionally biased region" description="Polar residues" evidence="1">
    <location>
        <begin position="444"/>
        <end position="470"/>
    </location>
</feature>
<protein>
    <submittedName>
        <fullName evidence="3">Flagellar hook-length control protein FliK</fullName>
    </submittedName>
</protein>
<gene>
    <name evidence="3" type="ORF">WG929_07450</name>
</gene>
<feature type="compositionally biased region" description="Basic and acidic residues" evidence="1">
    <location>
        <begin position="433"/>
        <end position="442"/>
    </location>
</feature>
<dbReference type="InterPro" id="IPR038610">
    <property type="entry name" value="FliK-like_C_sf"/>
</dbReference>
<feature type="compositionally biased region" description="Low complexity" evidence="1">
    <location>
        <begin position="288"/>
        <end position="308"/>
    </location>
</feature>
<accession>A0ABW8NH17</accession>
<feature type="compositionally biased region" description="Low complexity" evidence="1">
    <location>
        <begin position="185"/>
        <end position="205"/>
    </location>
</feature>
<dbReference type="InterPro" id="IPR021136">
    <property type="entry name" value="Flagellar_hook_control-like_C"/>
</dbReference>
<dbReference type="RefSeq" id="WP_416205542.1">
    <property type="nucleotide sequence ID" value="NZ_JBBKTX010000007.1"/>
</dbReference>
<feature type="compositionally biased region" description="Low complexity" evidence="1">
    <location>
        <begin position="120"/>
        <end position="133"/>
    </location>
</feature>
<keyword evidence="3" id="KW-0282">Flagellum</keyword>
<comment type="caution">
    <text evidence="3">The sequence shown here is derived from an EMBL/GenBank/DDBJ whole genome shotgun (WGS) entry which is preliminary data.</text>
</comment>
<feature type="compositionally biased region" description="Low complexity" evidence="1">
    <location>
        <begin position="141"/>
        <end position="151"/>
    </location>
</feature>
<keyword evidence="4" id="KW-1185">Reference proteome</keyword>
<name>A0ABW8NH17_9GAMM</name>
<dbReference type="Gene3D" id="3.30.750.140">
    <property type="match status" value="1"/>
</dbReference>
<keyword evidence="3" id="KW-0969">Cilium</keyword>
<dbReference type="EMBL" id="JBBKTX010000007">
    <property type="protein sequence ID" value="MFK4752240.1"/>
    <property type="molecule type" value="Genomic_DNA"/>
</dbReference>
<evidence type="ECO:0000313" key="4">
    <source>
        <dbReference type="Proteomes" id="UP001620597"/>
    </source>
</evidence>
<reference evidence="3 4" key="1">
    <citation type="submission" date="2024-03" db="EMBL/GenBank/DDBJ databases">
        <title>High-quality draft genome sequence of Oceanobacter sp. wDCs-4.</title>
        <authorList>
            <person name="Dong C."/>
        </authorList>
    </citation>
    <scope>NUCLEOTIDE SEQUENCE [LARGE SCALE GENOMIC DNA]</scope>
    <source>
        <strain evidence="4">wDCs-4</strain>
    </source>
</reference>
<evidence type="ECO:0000256" key="1">
    <source>
        <dbReference type="SAM" id="MobiDB-lite"/>
    </source>
</evidence>
<evidence type="ECO:0000313" key="3">
    <source>
        <dbReference type="EMBL" id="MFK4752240.1"/>
    </source>
</evidence>
<proteinExistence type="predicted"/>
<sequence>MRPLITSDLLQRTALETPARREPVIQARVLTSTPSADTTARRYTLTLAVADQQLTVNSEQDFAPGTRLTMVLKPGPALTVIKADAQQHSGQPSQSTSVPPEQAIARLLASRLPLQPPASQPAQPTTATLTSPAYPISNQASSTIPSPITTTTNTSTNVIGVLMQLLQTPSSAQPKGNRPLPTPVSPSLTTPSNTPSNNGTTTPGLSQQTQALLQQWHNQLPQAGGRDAAAIKTAIQQSGVFHEAQLLAKLNAAVSSPGNSDNSGSGKMSGIAEQLWQRLAALSPARPQMPAATTTPEQTAPLPLSQPAKQPPQPLQQTLQQISQNYSQQMAAAVAHVSDRTPSLTNLKAVLAQSILDLEGNHSRTIPLSWTLASETPLSRPLKQLLAGIETRQLNMASEPRSLLQTLLLLKDGEALQQVRIDVQRQDGSPHSAEQRPPEPRSSEAASTNSPHSPPTHNSDDPNAQHQHSPPSAAAQRQPVWQLKLHFELEQFGPLDVEIQLGWPRLDITFWSSQQHTRHMLSAALQPLRQRLQALGAEVQQMEVRHGSLPVGQQNVITQRLVDLHT</sequence>
<evidence type="ECO:0000259" key="2">
    <source>
        <dbReference type="Pfam" id="PF02120"/>
    </source>
</evidence>
<organism evidence="3 4">
    <name type="scientific">Oceanobacter antarcticus</name>
    <dbReference type="NCBI Taxonomy" id="3133425"/>
    <lineage>
        <taxon>Bacteria</taxon>
        <taxon>Pseudomonadati</taxon>
        <taxon>Pseudomonadota</taxon>
        <taxon>Gammaproteobacteria</taxon>
        <taxon>Oceanospirillales</taxon>
        <taxon>Oceanospirillaceae</taxon>
        <taxon>Oceanobacter</taxon>
    </lineage>
</organism>
<feature type="region of interest" description="Disordered" evidence="1">
    <location>
        <begin position="114"/>
        <end position="151"/>
    </location>
</feature>
<feature type="domain" description="Flagellar hook-length control protein-like C-terminal" evidence="2">
    <location>
        <begin position="474"/>
        <end position="548"/>
    </location>
</feature>
<feature type="region of interest" description="Disordered" evidence="1">
    <location>
        <begin position="170"/>
        <end position="205"/>
    </location>
</feature>
<feature type="region of interest" description="Disordered" evidence="1">
    <location>
        <begin position="422"/>
        <end position="477"/>
    </location>
</feature>
<dbReference type="Proteomes" id="UP001620597">
    <property type="component" value="Unassembled WGS sequence"/>
</dbReference>
<keyword evidence="3" id="KW-0966">Cell projection</keyword>